<dbReference type="NCBIfam" id="TIGR01727">
    <property type="entry name" value="oligo_HPY"/>
    <property type="match status" value="1"/>
</dbReference>
<dbReference type="CDD" id="cd03257">
    <property type="entry name" value="ABC_NikE_OppD_transporters"/>
    <property type="match status" value="1"/>
</dbReference>
<organism evidence="9 10">
    <name type="scientific">Halorubrum tibetense</name>
    <dbReference type="NCBI Taxonomy" id="175631"/>
    <lineage>
        <taxon>Archaea</taxon>
        <taxon>Methanobacteriati</taxon>
        <taxon>Methanobacteriota</taxon>
        <taxon>Stenosarchaea group</taxon>
        <taxon>Halobacteria</taxon>
        <taxon>Halobacteriales</taxon>
        <taxon>Haloferacaceae</taxon>
        <taxon>Halorubrum</taxon>
    </lineage>
</organism>
<dbReference type="RefSeq" id="WP_379781034.1">
    <property type="nucleotide sequence ID" value="NZ_JBHSWW010000096.1"/>
</dbReference>
<dbReference type="Proteomes" id="UP001596442">
    <property type="component" value="Unassembled WGS sequence"/>
</dbReference>
<comment type="subcellular location">
    <subcellularLocation>
        <location evidence="1">Cell membrane</location>
        <topology evidence="1">Peripheral membrane protein</topology>
    </subcellularLocation>
</comment>
<proteinExistence type="predicted"/>
<evidence type="ECO:0000313" key="9">
    <source>
        <dbReference type="EMBL" id="MFC6753433.1"/>
    </source>
</evidence>
<dbReference type="InterPro" id="IPR017871">
    <property type="entry name" value="ABC_transporter-like_CS"/>
</dbReference>
<evidence type="ECO:0000256" key="5">
    <source>
        <dbReference type="ARBA" id="ARBA00022840"/>
    </source>
</evidence>
<dbReference type="InterPro" id="IPR027417">
    <property type="entry name" value="P-loop_NTPase"/>
</dbReference>
<keyword evidence="6" id="KW-0472">Membrane</keyword>
<dbReference type="Pfam" id="PF00005">
    <property type="entry name" value="ABC_tran"/>
    <property type="match status" value="1"/>
</dbReference>
<evidence type="ECO:0000259" key="8">
    <source>
        <dbReference type="PROSITE" id="PS50893"/>
    </source>
</evidence>
<evidence type="ECO:0000256" key="2">
    <source>
        <dbReference type="ARBA" id="ARBA00022448"/>
    </source>
</evidence>
<evidence type="ECO:0000313" key="10">
    <source>
        <dbReference type="Proteomes" id="UP001596442"/>
    </source>
</evidence>
<dbReference type="GO" id="GO:0005886">
    <property type="term" value="C:plasma membrane"/>
    <property type="evidence" value="ECO:0007669"/>
    <property type="project" value="UniProtKB-SubCell"/>
</dbReference>
<keyword evidence="3" id="KW-1003">Cell membrane</keyword>
<keyword evidence="5 9" id="KW-0067">ATP-binding</keyword>
<evidence type="ECO:0000256" key="1">
    <source>
        <dbReference type="ARBA" id="ARBA00004202"/>
    </source>
</evidence>
<dbReference type="EMBL" id="JBHSWW010000096">
    <property type="protein sequence ID" value="MFC6753433.1"/>
    <property type="molecule type" value="Genomic_DNA"/>
</dbReference>
<protein>
    <submittedName>
        <fullName evidence="9">ABC transporter ATP-binding protein</fullName>
    </submittedName>
</protein>
<accession>A0ABD5SDC5</accession>
<dbReference type="InterPro" id="IPR003439">
    <property type="entry name" value="ABC_transporter-like_ATP-bd"/>
</dbReference>
<dbReference type="GO" id="GO:0005524">
    <property type="term" value="F:ATP binding"/>
    <property type="evidence" value="ECO:0007669"/>
    <property type="project" value="UniProtKB-KW"/>
</dbReference>
<feature type="domain" description="ABC transporter" evidence="8">
    <location>
        <begin position="4"/>
        <end position="254"/>
    </location>
</feature>
<dbReference type="PANTHER" id="PTHR43297">
    <property type="entry name" value="OLIGOPEPTIDE TRANSPORT ATP-BINDING PROTEIN APPD"/>
    <property type="match status" value="1"/>
</dbReference>
<keyword evidence="4" id="KW-0547">Nucleotide-binding</keyword>
<dbReference type="SMART" id="SM00382">
    <property type="entry name" value="AAA"/>
    <property type="match status" value="1"/>
</dbReference>
<keyword evidence="10" id="KW-1185">Reference proteome</keyword>
<gene>
    <name evidence="9" type="ORF">ACFQEU_08140</name>
</gene>
<dbReference type="Pfam" id="PF08352">
    <property type="entry name" value="oligo_HPY"/>
    <property type="match status" value="1"/>
</dbReference>
<dbReference type="InterPro" id="IPR050388">
    <property type="entry name" value="ABC_Ni/Peptide_Import"/>
</dbReference>
<name>A0ABD5SDC5_9EURY</name>
<reference evidence="9 10" key="1">
    <citation type="journal article" date="2019" name="Int. J. Syst. Evol. Microbiol.">
        <title>The Global Catalogue of Microorganisms (GCM) 10K type strain sequencing project: providing services to taxonomists for standard genome sequencing and annotation.</title>
        <authorList>
            <consortium name="The Broad Institute Genomics Platform"/>
            <consortium name="The Broad Institute Genome Sequencing Center for Infectious Disease"/>
            <person name="Wu L."/>
            <person name="Ma J."/>
        </authorList>
    </citation>
    <scope>NUCLEOTIDE SEQUENCE [LARGE SCALE GENOMIC DNA]</scope>
    <source>
        <strain evidence="9 10">CGMCC 1.3239</strain>
    </source>
</reference>
<evidence type="ECO:0000256" key="3">
    <source>
        <dbReference type="ARBA" id="ARBA00022475"/>
    </source>
</evidence>
<dbReference type="FunFam" id="3.40.50.300:FF:000016">
    <property type="entry name" value="Oligopeptide ABC transporter ATP-binding component"/>
    <property type="match status" value="1"/>
</dbReference>
<keyword evidence="2" id="KW-0813">Transport</keyword>
<dbReference type="Gene3D" id="3.40.50.300">
    <property type="entry name" value="P-loop containing nucleotide triphosphate hydrolases"/>
    <property type="match status" value="1"/>
</dbReference>
<feature type="region of interest" description="Disordered" evidence="7">
    <location>
        <begin position="330"/>
        <end position="376"/>
    </location>
</feature>
<evidence type="ECO:0000256" key="7">
    <source>
        <dbReference type="SAM" id="MobiDB-lite"/>
    </source>
</evidence>
<dbReference type="PROSITE" id="PS00211">
    <property type="entry name" value="ABC_TRANSPORTER_1"/>
    <property type="match status" value="1"/>
</dbReference>
<sequence>MSLLEITDLRTYYRADDGWVRATDGVSLSVDRGETVGLVGESGSGKTTLAKSIIRLFPDNAEIRGGSIEFDGTEITELTDKELRRRIRWQEISMIPQNAMNGFDPVYTVGDQIVQVIRHHEDGVSKAEARSRARDLFDELGIEPDRIDDYPHQFSGGMAQRAMIALALALGPSLVLADEPTTALDVVIQDRILETITEKQAEIDSAMIMITHDMSVVSETCDRIAVVYGGRVVEIADTRTVITNPRHPYTLGLRNAFPDISDDDQELISIPGTPPDLVDPDEGCRFAPRCPFAEEDCWDVTPEPREYEPGHLVECHRADEIDYLQEAAGRKATWQDADADGGTAVSDGGTTEDSGDDAGATAGRSDAVDPGGPDDV</sequence>
<dbReference type="SUPFAM" id="SSF52540">
    <property type="entry name" value="P-loop containing nucleoside triphosphate hydrolases"/>
    <property type="match status" value="1"/>
</dbReference>
<evidence type="ECO:0000256" key="4">
    <source>
        <dbReference type="ARBA" id="ARBA00022741"/>
    </source>
</evidence>
<evidence type="ECO:0000256" key="6">
    <source>
        <dbReference type="ARBA" id="ARBA00023136"/>
    </source>
</evidence>
<comment type="caution">
    <text evidence="9">The sequence shown here is derived from an EMBL/GenBank/DDBJ whole genome shotgun (WGS) entry which is preliminary data.</text>
</comment>
<dbReference type="InterPro" id="IPR003593">
    <property type="entry name" value="AAA+_ATPase"/>
</dbReference>
<dbReference type="PANTHER" id="PTHR43297:SF2">
    <property type="entry name" value="DIPEPTIDE TRANSPORT ATP-BINDING PROTEIN DPPD"/>
    <property type="match status" value="1"/>
</dbReference>
<dbReference type="PROSITE" id="PS50893">
    <property type="entry name" value="ABC_TRANSPORTER_2"/>
    <property type="match status" value="1"/>
</dbReference>
<dbReference type="AlphaFoldDB" id="A0ABD5SDC5"/>
<dbReference type="InterPro" id="IPR013563">
    <property type="entry name" value="Oligopep_ABC_C"/>
</dbReference>
<feature type="compositionally biased region" description="Low complexity" evidence="7">
    <location>
        <begin position="346"/>
        <end position="365"/>
    </location>
</feature>